<feature type="compositionally biased region" description="Basic residues" evidence="1">
    <location>
        <begin position="134"/>
        <end position="143"/>
    </location>
</feature>
<comment type="caution">
    <text evidence="2">The sequence shown here is derived from an EMBL/GenBank/DDBJ whole genome shotgun (WGS) entry which is preliminary data.</text>
</comment>
<evidence type="ECO:0000256" key="1">
    <source>
        <dbReference type="SAM" id="MobiDB-lite"/>
    </source>
</evidence>
<protein>
    <recommendedName>
        <fullName evidence="4">F-box domain-containing protein</fullName>
    </recommendedName>
</protein>
<dbReference type="EMBL" id="WNWS01000640">
    <property type="protein sequence ID" value="KAE9964917.1"/>
    <property type="molecule type" value="Genomic_DNA"/>
</dbReference>
<feature type="compositionally biased region" description="Polar residues" evidence="1">
    <location>
        <begin position="270"/>
        <end position="290"/>
    </location>
</feature>
<name>A0A8H3YNV3_VENIN</name>
<evidence type="ECO:0000313" key="2">
    <source>
        <dbReference type="EMBL" id="KAE9964917.1"/>
    </source>
</evidence>
<feature type="compositionally biased region" description="Basic and acidic residues" evidence="1">
    <location>
        <begin position="177"/>
        <end position="193"/>
    </location>
</feature>
<reference evidence="2 3" key="1">
    <citation type="submission" date="2018-12" db="EMBL/GenBank/DDBJ databases">
        <title>Venturia inaequalis Genome Resource.</title>
        <authorList>
            <person name="Lichtner F.J."/>
        </authorList>
    </citation>
    <scope>NUCLEOTIDE SEQUENCE [LARGE SCALE GENOMIC DNA]</scope>
    <source>
        <strain evidence="2 3">120213</strain>
    </source>
</reference>
<dbReference type="AlphaFoldDB" id="A0A8H3YNV3"/>
<gene>
    <name evidence="2" type="ORF">EG328_010114</name>
</gene>
<feature type="compositionally biased region" description="Basic and acidic residues" evidence="1">
    <location>
        <begin position="7"/>
        <end position="20"/>
    </location>
</feature>
<sequence length="669" mass="76298">MSEDSPAEEHEDARASEAKGGKQSVLEDDGDLSEASMEFRTQAGMSSARHPDRNSSFIMSDRSRKRKAHPVHESSPYHATQSPIKRRRSGPEATNQESEAEPAHSIADMEEDASISSEATDSSFSPTITTITKTKIKTKKKSKNKEASTIQKDHVIGERVTTADKKGRSKRKAIHSMSKDRKTPHSNVSDHHASANNTTTQGEGAATSHGVAINSSPRKRSAEPYEENTFQEPVRNQSRFRNDAFAPASRYGSIDTFMSRDISDDDDVTPGQQSEIHLTPYSERNSTGTTYDQEACDDEIAPGTMRLLIKDDRKSFLQSPELTPTEETVEAISRMEIEEEQLAEEAKEKAWATVTGQSRFEKLPQEILNMIYRHVLYTDKKLQIASPELLTYEGLRLHLESLEREALLAETIPIEALEEMAKLRQNMSLYVDASKRNPNRKGPSISEFRLFDTSIFLVNWNISKDSQTIFYDERHLILDPGIPQWEWINGCLKISMSGITTARLDVTKHLTLRIPYTFIRETVDRLHDRENIKHLEIIMCVPEEEDDFHWHNLDYWIEPLKLFRHIRAKFFRACPIQLTETVNLGMYLDANTLPLIQIYEGPFVSQRGMGRQRPRKFLQNLFDVVEGRPPRHKPEDVYPENEKGQREGTDYLGVAMPGFRKIPRIGPWT</sequence>
<feature type="compositionally biased region" description="Basic and acidic residues" evidence="1">
    <location>
        <begin position="151"/>
        <end position="166"/>
    </location>
</feature>
<dbReference type="Proteomes" id="UP000447873">
    <property type="component" value="Unassembled WGS sequence"/>
</dbReference>
<feature type="compositionally biased region" description="Low complexity" evidence="1">
    <location>
        <begin position="120"/>
        <end position="133"/>
    </location>
</feature>
<organism evidence="2 3">
    <name type="scientific">Venturia inaequalis</name>
    <name type="common">Apple scab fungus</name>
    <dbReference type="NCBI Taxonomy" id="5025"/>
    <lineage>
        <taxon>Eukaryota</taxon>
        <taxon>Fungi</taxon>
        <taxon>Dikarya</taxon>
        <taxon>Ascomycota</taxon>
        <taxon>Pezizomycotina</taxon>
        <taxon>Dothideomycetes</taxon>
        <taxon>Pleosporomycetidae</taxon>
        <taxon>Venturiales</taxon>
        <taxon>Venturiaceae</taxon>
        <taxon>Venturia</taxon>
    </lineage>
</organism>
<evidence type="ECO:0008006" key="4">
    <source>
        <dbReference type="Google" id="ProtNLM"/>
    </source>
</evidence>
<accession>A0A8H3YNV3</accession>
<feature type="region of interest" description="Disordered" evidence="1">
    <location>
        <begin position="262"/>
        <end position="290"/>
    </location>
</feature>
<feature type="region of interest" description="Disordered" evidence="1">
    <location>
        <begin position="1"/>
        <end position="231"/>
    </location>
</feature>
<evidence type="ECO:0000313" key="3">
    <source>
        <dbReference type="Proteomes" id="UP000447873"/>
    </source>
</evidence>
<proteinExistence type="predicted"/>